<evidence type="ECO:0000256" key="4">
    <source>
        <dbReference type="ARBA" id="ARBA00022729"/>
    </source>
</evidence>
<keyword evidence="10" id="KW-1185">Reference proteome</keyword>
<feature type="chain" id="PRO_5042231857" description="Fibroblast growth factor-binding protein 2" evidence="8">
    <location>
        <begin position="21"/>
        <end position="232"/>
    </location>
</feature>
<reference evidence="9" key="1">
    <citation type="submission" date="2023-06" db="EMBL/GenBank/DDBJ databases">
        <title>Male Hemibagrus guttatus genome.</title>
        <authorList>
            <person name="Bian C."/>
        </authorList>
    </citation>
    <scope>NUCLEOTIDE SEQUENCE</scope>
    <source>
        <strain evidence="9">Male_cb2023</strain>
        <tissue evidence="9">Muscle</tissue>
    </source>
</reference>
<dbReference type="PANTHER" id="PTHR15258:SF1">
    <property type="entry name" value="FIBROBLAST GROWTH FACTOR-BINDING PROTEIN 2"/>
    <property type="match status" value="1"/>
</dbReference>
<dbReference type="Proteomes" id="UP001274896">
    <property type="component" value="Unassembled WGS sequence"/>
</dbReference>
<dbReference type="GO" id="GO:0019838">
    <property type="term" value="F:growth factor binding"/>
    <property type="evidence" value="ECO:0007669"/>
    <property type="project" value="UniProtKB-KW"/>
</dbReference>
<evidence type="ECO:0000256" key="5">
    <source>
        <dbReference type="ARBA" id="ARBA00023157"/>
    </source>
</evidence>
<sequence length="232" mass="26228">MRATLQVALLLACCVWATIAQAPSSSKGDSSHSNPGEITSNDGTGKIEPIRFSNKAKDDCVMVVASHRNSTKLRVSCKTKAKSYWCDYLGKPNLCRAYSNNPRHYFTQIMWELRKLQNSCQGQQSYKPHMCRSATDEAQMVFHASWPKIQKQQQPGKAGPTSKPLKPQQPTKEGSKQVKNPALKPIQPQKPVKSTTQRPTETPMNWADKLAEEHCWKSVQGICSYFINWFQW</sequence>
<feature type="region of interest" description="Disordered" evidence="7">
    <location>
        <begin position="23"/>
        <end position="48"/>
    </location>
</feature>
<name>A0AAE0PS46_9TELE</name>
<evidence type="ECO:0008006" key="11">
    <source>
        <dbReference type="Google" id="ProtNLM"/>
    </source>
</evidence>
<evidence type="ECO:0000313" key="9">
    <source>
        <dbReference type="EMBL" id="KAK3507189.1"/>
    </source>
</evidence>
<feature type="compositionally biased region" description="Polar residues" evidence="7">
    <location>
        <begin position="192"/>
        <end position="201"/>
    </location>
</feature>
<dbReference type="InterPro" id="IPR010510">
    <property type="entry name" value="FGF1-bd"/>
</dbReference>
<dbReference type="GO" id="GO:0005576">
    <property type="term" value="C:extracellular region"/>
    <property type="evidence" value="ECO:0007669"/>
    <property type="project" value="UniProtKB-SubCell"/>
</dbReference>
<evidence type="ECO:0000256" key="7">
    <source>
        <dbReference type="SAM" id="MobiDB-lite"/>
    </source>
</evidence>
<evidence type="ECO:0000256" key="6">
    <source>
        <dbReference type="ARBA" id="ARBA00023183"/>
    </source>
</evidence>
<protein>
    <recommendedName>
        <fullName evidence="11">Fibroblast growth factor-binding protein 2</fullName>
    </recommendedName>
</protein>
<dbReference type="EMBL" id="JAUCMX010000029">
    <property type="protein sequence ID" value="KAK3507189.1"/>
    <property type="molecule type" value="Genomic_DNA"/>
</dbReference>
<comment type="caution">
    <text evidence="9">The sequence shown here is derived from an EMBL/GenBank/DDBJ whole genome shotgun (WGS) entry which is preliminary data.</text>
</comment>
<gene>
    <name evidence="9" type="ORF">QTP70_009529</name>
</gene>
<feature type="compositionally biased region" description="Polar residues" evidence="7">
    <location>
        <begin position="23"/>
        <end position="43"/>
    </location>
</feature>
<proteinExistence type="inferred from homology"/>
<keyword evidence="5" id="KW-1015">Disulfide bond</keyword>
<dbReference type="PANTHER" id="PTHR15258">
    <property type="entry name" value="FGF BINDING PROTEIN-RELATED"/>
    <property type="match status" value="1"/>
</dbReference>
<evidence type="ECO:0000313" key="10">
    <source>
        <dbReference type="Proteomes" id="UP001274896"/>
    </source>
</evidence>
<feature type="region of interest" description="Disordered" evidence="7">
    <location>
        <begin position="148"/>
        <end position="201"/>
    </location>
</feature>
<feature type="signal peptide" evidence="8">
    <location>
        <begin position="1"/>
        <end position="20"/>
    </location>
</feature>
<evidence type="ECO:0000256" key="2">
    <source>
        <dbReference type="ARBA" id="ARBA00008326"/>
    </source>
</evidence>
<evidence type="ECO:0000256" key="1">
    <source>
        <dbReference type="ARBA" id="ARBA00004613"/>
    </source>
</evidence>
<dbReference type="GO" id="GO:0007267">
    <property type="term" value="P:cell-cell signaling"/>
    <property type="evidence" value="ECO:0007669"/>
    <property type="project" value="TreeGrafter"/>
</dbReference>
<keyword evidence="4 8" id="KW-0732">Signal</keyword>
<accession>A0AAE0PS46</accession>
<comment type="similarity">
    <text evidence="2">Belongs to the fibroblast growth factor-binding protein family.</text>
</comment>
<keyword evidence="6" id="KW-0340">Growth factor binding</keyword>
<evidence type="ECO:0000256" key="8">
    <source>
        <dbReference type="SAM" id="SignalP"/>
    </source>
</evidence>
<evidence type="ECO:0000256" key="3">
    <source>
        <dbReference type="ARBA" id="ARBA00022525"/>
    </source>
</evidence>
<comment type="subcellular location">
    <subcellularLocation>
        <location evidence="1">Secreted</location>
    </subcellularLocation>
</comment>
<organism evidence="9 10">
    <name type="scientific">Hemibagrus guttatus</name>
    <dbReference type="NCBI Taxonomy" id="175788"/>
    <lineage>
        <taxon>Eukaryota</taxon>
        <taxon>Metazoa</taxon>
        <taxon>Chordata</taxon>
        <taxon>Craniata</taxon>
        <taxon>Vertebrata</taxon>
        <taxon>Euteleostomi</taxon>
        <taxon>Actinopterygii</taxon>
        <taxon>Neopterygii</taxon>
        <taxon>Teleostei</taxon>
        <taxon>Ostariophysi</taxon>
        <taxon>Siluriformes</taxon>
        <taxon>Bagridae</taxon>
        <taxon>Hemibagrus</taxon>
    </lineage>
</organism>
<keyword evidence="3" id="KW-0964">Secreted</keyword>
<dbReference type="Pfam" id="PF06473">
    <property type="entry name" value="FGF-BP1"/>
    <property type="match status" value="1"/>
</dbReference>
<dbReference type="AlphaFoldDB" id="A0AAE0PS46"/>